<dbReference type="PANTHER" id="PTHR30511">
    <property type="entry name" value="ALANINE RACEMASE"/>
    <property type="match status" value="1"/>
</dbReference>
<dbReference type="Proteomes" id="UP001625389">
    <property type="component" value="Unassembled WGS sequence"/>
</dbReference>
<feature type="active site" description="Proton acceptor; specific for D-alanine" evidence="4">
    <location>
        <position position="40"/>
    </location>
</feature>
<reference evidence="6 7" key="1">
    <citation type="submission" date="2024-08" db="EMBL/GenBank/DDBJ databases">
        <authorList>
            <person name="Arias E."/>
        </authorList>
    </citation>
    <scope>NUCLEOTIDE SEQUENCE [LARGE SCALE GENOMIC DNA]</scope>
    <source>
        <strain evidence="6 7">FAM 25317</strain>
    </source>
</reference>
<dbReference type="RefSeq" id="WP_407137116.1">
    <property type="nucleotide sequence ID" value="NZ_JBGQPK010000011.1"/>
</dbReference>
<dbReference type="PROSITE" id="PS00395">
    <property type="entry name" value="ALANINE_RACEMASE"/>
    <property type="match status" value="1"/>
</dbReference>
<gene>
    <name evidence="6" type="primary">alr</name>
    <name evidence="6" type="ORF">ACEN34_04430</name>
</gene>
<feature type="modified residue" description="N6-(pyridoxal phosphate)lysine" evidence="4">
    <location>
        <position position="40"/>
    </location>
</feature>
<dbReference type="InterPro" id="IPR000821">
    <property type="entry name" value="Ala_racemase"/>
</dbReference>
<keyword evidence="7" id="KW-1185">Reference proteome</keyword>
<dbReference type="InterPro" id="IPR001608">
    <property type="entry name" value="Ala_racemase_N"/>
</dbReference>
<evidence type="ECO:0000259" key="5">
    <source>
        <dbReference type="SMART" id="SM01005"/>
    </source>
</evidence>
<protein>
    <recommendedName>
        <fullName evidence="4">Alanine racemase</fullName>
        <ecNumber evidence="4">5.1.1.1</ecNumber>
    </recommendedName>
</protein>
<dbReference type="Pfam" id="PF00842">
    <property type="entry name" value="Ala_racemase_C"/>
    <property type="match status" value="1"/>
</dbReference>
<comment type="pathway">
    <text evidence="4">Amino-acid biosynthesis; D-alanine biosynthesis; D-alanine from L-alanine: step 1/1.</text>
</comment>
<dbReference type="InterPro" id="IPR020622">
    <property type="entry name" value="Ala_racemase_pyridoxalP-BS"/>
</dbReference>
<dbReference type="SUPFAM" id="SSF50621">
    <property type="entry name" value="Alanine racemase C-terminal domain-like"/>
    <property type="match status" value="1"/>
</dbReference>
<dbReference type="SUPFAM" id="SSF51419">
    <property type="entry name" value="PLP-binding barrel"/>
    <property type="match status" value="1"/>
</dbReference>
<comment type="caution">
    <text evidence="6">The sequence shown here is derived from an EMBL/GenBank/DDBJ whole genome shotgun (WGS) entry which is preliminary data.</text>
</comment>
<feature type="binding site" evidence="4">
    <location>
        <position position="140"/>
    </location>
    <ligand>
        <name>substrate</name>
    </ligand>
</feature>
<comment type="cofactor">
    <cofactor evidence="1 4">
        <name>pyridoxal 5'-phosphate</name>
        <dbReference type="ChEBI" id="CHEBI:597326"/>
    </cofactor>
</comment>
<dbReference type="EC" id="5.1.1.1" evidence="4"/>
<organism evidence="6 7">
    <name type="scientific">Loigolactobacillus zhaoyuanensis</name>
    <dbReference type="NCBI Taxonomy" id="2486017"/>
    <lineage>
        <taxon>Bacteria</taxon>
        <taxon>Bacillati</taxon>
        <taxon>Bacillota</taxon>
        <taxon>Bacilli</taxon>
        <taxon>Lactobacillales</taxon>
        <taxon>Lactobacillaceae</taxon>
        <taxon>Loigolactobacillus</taxon>
    </lineage>
</organism>
<dbReference type="InterPro" id="IPR009006">
    <property type="entry name" value="Ala_racemase/Decarboxylase_C"/>
</dbReference>
<keyword evidence="2 4" id="KW-0663">Pyridoxal phosphate</keyword>
<evidence type="ECO:0000256" key="4">
    <source>
        <dbReference type="HAMAP-Rule" id="MF_01201"/>
    </source>
</evidence>
<evidence type="ECO:0000313" key="6">
    <source>
        <dbReference type="EMBL" id="MFL2028860.1"/>
    </source>
</evidence>
<keyword evidence="3 4" id="KW-0413">Isomerase</keyword>
<proteinExistence type="inferred from homology"/>
<comment type="function">
    <text evidence="4">Catalyzes the interconversion of L-alanine and D-alanine. May also act on other amino acids.</text>
</comment>
<dbReference type="InterPro" id="IPR029066">
    <property type="entry name" value="PLP-binding_barrel"/>
</dbReference>
<dbReference type="GO" id="GO:0008784">
    <property type="term" value="F:alanine racemase activity"/>
    <property type="evidence" value="ECO:0007669"/>
    <property type="project" value="UniProtKB-EC"/>
</dbReference>
<feature type="active site" description="Proton acceptor; specific for L-alanine" evidence="4">
    <location>
        <position position="268"/>
    </location>
</feature>
<accession>A0ABW8UC35</accession>
<feature type="domain" description="Alanine racemase C-terminal" evidence="5">
    <location>
        <begin position="247"/>
        <end position="372"/>
    </location>
</feature>
<dbReference type="InterPro" id="IPR011079">
    <property type="entry name" value="Ala_racemase_C"/>
</dbReference>
<dbReference type="NCBIfam" id="TIGR00492">
    <property type="entry name" value="alr"/>
    <property type="match status" value="1"/>
</dbReference>
<evidence type="ECO:0000256" key="2">
    <source>
        <dbReference type="ARBA" id="ARBA00022898"/>
    </source>
</evidence>
<dbReference type="CDD" id="cd00430">
    <property type="entry name" value="PLPDE_III_AR"/>
    <property type="match status" value="1"/>
</dbReference>
<name>A0ABW8UC35_9LACO</name>
<evidence type="ECO:0000256" key="3">
    <source>
        <dbReference type="ARBA" id="ARBA00023235"/>
    </source>
</evidence>
<dbReference type="Pfam" id="PF01168">
    <property type="entry name" value="Ala_racemase_N"/>
    <property type="match status" value="1"/>
</dbReference>
<dbReference type="Gene3D" id="2.40.37.10">
    <property type="entry name" value="Lyase, Ornithine Decarboxylase, Chain A, domain 1"/>
    <property type="match status" value="1"/>
</dbReference>
<comment type="catalytic activity">
    <reaction evidence="4">
        <text>L-alanine = D-alanine</text>
        <dbReference type="Rhea" id="RHEA:20249"/>
        <dbReference type="ChEBI" id="CHEBI:57416"/>
        <dbReference type="ChEBI" id="CHEBI:57972"/>
        <dbReference type="EC" id="5.1.1.1"/>
    </reaction>
</comment>
<evidence type="ECO:0000313" key="7">
    <source>
        <dbReference type="Proteomes" id="UP001625389"/>
    </source>
</evidence>
<dbReference type="PANTHER" id="PTHR30511:SF0">
    <property type="entry name" value="ALANINE RACEMASE, CATABOLIC-RELATED"/>
    <property type="match status" value="1"/>
</dbReference>
<dbReference type="EMBL" id="JBGQPK010000011">
    <property type="protein sequence ID" value="MFL2028860.1"/>
    <property type="molecule type" value="Genomic_DNA"/>
</dbReference>
<comment type="similarity">
    <text evidence="4">Belongs to the alanine racemase family.</text>
</comment>
<feature type="binding site" evidence="4">
    <location>
        <position position="315"/>
    </location>
    <ligand>
        <name>substrate</name>
    </ligand>
</feature>
<dbReference type="SMART" id="SM01005">
    <property type="entry name" value="Ala_racemase_C"/>
    <property type="match status" value="1"/>
</dbReference>
<dbReference type="Gene3D" id="3.20.20.10">
    <property type="entry name" value="Alanine racemase"/>
    <property type="match status" value="1"/>
</dbReference>
<sequence length="377" mass="41039">MISGLHRPTKLVIDRQAIKANIQQEIQRLPQTTELWAVVKADGYGHGMVAVATTAKHAGATGFCVAILDEALGLRQAGFTEPILVLGITSPEYAKLAANAHISLSVGTQDWLAAALPVLQSDNVTASLAIHFAVDSGMGRIGFRESAALQQADAYLQQHQEFNLEGLFTHFATADEQDTAYFEQQVAAFQQMRQALASEPRYVHVSNSATSLWHDACNGNMVRFGVALYGLNPSGAVLQPPYPLQPALSFTTELVFVKQIQAGAAVSYGATYHAQQAEWIGTVPVGYADGWQRRLQGFHVLVDGQYCEIIGRVCMDQLMVRLPNKLPVGTKVTLVGVDGSRTITLQDVATYAKTIHYEITCNLSPRVPRVYLPEKSM</sequence>
<evidence type="ECO:0000256" key="1">
    <source>
        <dbReference type="ARBA" id="ARBA00001933"/>
    </source>
</evidence>
<dbReference type="HAMAP" id="MF_01201">
    <property type="entry name" value="Ala_racemase"/>
    <property type="match status" value="1"/>
</dbReference>
<dbReference type="PRINTS" id="PR00992">
    <property type="entry name" value="ALARACEMASE"/>
</dbReference>